<dbReference type="SMART" id="SM00642">
    <property type="entry name" value="Aamy"/>
    <property type="match status" value="1"/>
</dbReference>
<comment type="caution">
    <text evidence="3">The sequence shown here is derived from an EMBL/GenBank/DDBJ whole genome shotgun (WGS) entry which is preliminary data.</text>
</comment>
<dbReference type="GO" id="GO:0004556">
    <property type="term" value="F:alpha-amylase activity"/>
    <property type="evidence" value="ECO:0007669"/>
    <property type="project" value="TreeGrafter"/>
</dbReference>
<dbReference type="Proteomes" id="UP000281955">
    <property type="component" value="Unassembled WGS sequence"/>
</dbReference>
<keyword evidence="4" id="KW-1185">Reference proteome</keyword>
<dbReference type="SUPFAM" id="SSF51445">
    <property type="entry name" value="(Trans)glycosidases"/>
    <property type="match status" value="1"/>
</dbReference>
<reference evidence="3 4" key="1">
    <citation type="submission" date="2018-10" db="EMBL/GenBank/DDBJ databases">
        <title>Genomic Encyclopedia of Archaeal and Bacterial Type Strains, Phase II (KMG-II): from individual species to whole genera.</title>
        <authorList>
            <person name="Goeker M."/>
        </authorList>
    </citation>
    <scope>NUCLEOTIDE SEQUENCE [LARGE SCALE GENOMIC DNA]</scope>
    <source>
        <strain evidence="3 4">RP-AC37</strain>
    </source>
</reference>
<gene>
    <name evidence="3" type="ORF">CLV35_2292</name>
</gene>
<evidence type="ECO:0000313" key="4">
    <source>
        <dbReference type="Proteomes" id="UP000281955"/>
    </source>
</evidence>
<protein>
    <submittedName>
        <fullName evidence="3">Alpha-glucosidase</fullName>
    </submittedName>
</protein>
<dbReference type="AlphaFoldDB" id="A0A420XNM5"/>
<dbReference type="InterPro" id="IPR006047">
    <property type="entry name" value="GH13_cat_dom"/>
</dbReference>
<comment type="similarity">
    <text evidence="1">Belongs to the glycosyl hydrolase 13 family.</text>
</comment>
<dbReference type="Gene3D" id="3.90.400.10">
    <property type="entry name" value="Oligo-1,6-glucosidase, Domain 2"/>
    <property type="match status" value="1"/>
</dbReference>
<evidence type="ECO:0000313" key="3">
    <source>
        <dbReference type="EMBL" id="RKS73801.1"/>
    </source>
</evidence>
<sequence length="534" mass="58694">MSSPSAPWWRDAVIYQVYVRSFADSDGDGLGDLPGVRAHLDHLRDLGVDALWLNPFYPSPQNDAGYDVSDYRDVEPRFGTLADADALVTEAHERGLRVIVDLVPNHTSSEHVWFRAALAAPRGSRERSRYLFRDGRGDDGSVPPNDWVSVFGGPAWSRVTEPDGRPGQWYLHLFDATQPDLDWTNSEVVEEFHDVLRFWLERGVDGFRIDVAHGLAKDQDMPDIDGRFATSGPAEHGHPHWDQDEVHEVYRGWRGVLDRYDGDRTFVAEAWVATAERLALYLRPDELHTAFNFPYLLAPWSAPELVRVIDETLDALREVGAPATWVLSNHDVVRHATRFGGGAVGVRRARAASALMLALPGGAYVYQGEELGLEEVLDLPDEARQDPTFARTHGEEKGRDGCRVPIPWSGAEAPFGFGPAGSTPWLPQPASWGSLTVEAQDGDPGSTLELYRRLLRVRKASPALGEGTLAWVETGSPEVLAFVREPGFLCVANTGAQPAAVPAQARGARVLVSSSPVEEDGVVPADTTVWYATG</sequence>
<dbReference type="EMBL" id="RBWV01000012">
    <property type="protein sequence ID" value="RKS73801.1"/>
    <property type="molecule type" value="Genomic_DNA"/>
</dbReference>
<dbReference type="PANTHER" id="PTHR10357">
    <property type="entry name" value="ALPHA-AMYLASE FAMILY MEMBER"/>
    <property type="match status" value="1"/>
</dbReference>
<dbReference type="FunCoup" id="A0A420XNM5">
    <property type="interactions" value="37"/>
</dbReference>
<dbReference type="InterPro" id="IPR017853">
    <property type="entry name" value="GH"/>
</dbReference>
<dbReference type="InterPro" id="IPR045857">
    <property type="entry name" value="O16G_dom_2"/>
</dbReference>
<dbReference type="PANTHER" id="PTHR10357:SF179">
    <property type="entry name" value="NEUTRAL AND BASIC AMINO ACID TRANSPORT PROTEIN RBAT"/>
    <property type="match status" value="1"/>
</dbReference>
<proteinExistence type="inferred from homology"/>
<organism evidence="3 4">
    <name type="scientific">Motilibacter peucedani</name>
    <dbReference type="NCBI Taxonomy" id="598650"/>
    <lineage>
        <taxon>Bacteria</taxon>
        <taxon>Bacillati</taxon>
        <taxon>Actinomycetota</taxon>
        <taxon>Actinomycetes</taxon>
        <taxon>Motilibacterales</taxon>
        <taxon>Motilibacteraceae</taxon>
        <taxon>Motilibacter</taxon>
    </lineage>
</organism>
<dbReference type="Pfam" id="PF00128">
    <property type="entry name" value="Alpha-amylase"/>
    <property type="match status" value="1"/>
</dbReference>
<name>A0A420XNM5_9ACTN</name>
<accession>A0A420XNM5</accession>
<dbReference type="Gene3D" id="3.20.20.80">
    <property type="entry name" value="Glycosidases"/>
    <property type="match status" value="1"/>
</dbReference>
<evidence type="ECO:0000256" key="1">
    <source>
        <dbReference type="ARBA" id="ARBA00008061"/>
    </source>
</evidence>
<dbReference type="RefSeq" id="WP_121193613.1">
    <property type="nucleotide sequence ID" value="NZ_RBWV01000012.1"/>
</dbReference>
<dbReference type="GO" id="GO:0009313">
    <property type="term" value="P:oligosaccharide catabolic process"/>
    <property type="evidence" value="ECO:0007669"/>
    <property type="project" value="TreeGrafter"/>
</dbReference>
<feature type="domain" description="Glycosyl hydrolase family 13 catalytic" evidence="2">
    <location>
        <begin position="16"/>
        <end position="403"/>
    </location>
</feature>
<evidence type="ECO:0000259" key="2">
    <source>
        <dbReference type="SMART" id="SM00642"/>
    </source>
</evidence>
<dbReference type="InParanoid" id="A0A420XNM5"/>
<dbReference type="CDD" id="cd11332">
    <property type="entry name" value="AmyAc_OligoGlu_TS"/>
    <property type="match status" value="1"/>
</dbReference>
<dbReference type="OrthoDB" id="9043248at2"/>